<organism evidence="3 4">
    <name type="scientific">Paraphaeosphaeria minitans</name>
    <dbReference type="NCBI Taxonomy" id="565426"/>
    <lineage>
        <taxon>Eukaryota</taxon>
        <taxon>Fungi</taxon>
        <taxon>Dikarya</taxon>
        <taxon>Ascomycota</taxon>
        <taxon>Pezizomycotina</taxon>
        <taxon>Dothideomycetes</taxon>
        <taxon>Pleosporomycetidae</taxon>
        <taxon>Pleosporales</taxon>
        <taxon>Massarineae</taxon>
        <taxon>Didymosphaeriaceae</taxon>
        <taxon>Paraphaeosphaeria</taxon>
    </lineage>
</organism>
<dbReference type="AlphaFoldDB" id="A0A9P6GLE3"/>
<sequence>MLTPNHQPHALCTPHFPSRNLTTNHDNLPTNPPSSQNPHQYHQATHHYVHKNLLLGFNARKRFYTITSALAGLLPPMAASSQAPSTLLIFTSYDNTDKKQVYTTHADLESQTTSSSRWPGYSSWKKKGTWAMLGVVAVIVVGAVTLFWPRVR</sequence>
<keyword evidence="2" id="KW-0472">Membrane</keyword>
<protein>
    <submittedName>
        <fullName evidence="3">Uncharacterized protein</fullName>
    </submittedName>
</protein>
<gene>
    <name evidence="3" type="ORF">PMIN01_03180</name>
</gene>
<evidence type="ECO:0000313" key="3">
    <source>
        <dbReference type="EMBL" id="KAF9737897.1"/>
    </source>
</evidence>
<evidence type="ECO:0000256" key="2">
    <source>
        <dbReference type="SAM" id="Phobius"/>
    </source>
</evidence>
<feature type="compositionally biased region" description="Polar residues" evidence="1">
    <location>
        <begin position="19"/>
        <end position="42"/>
    </location>
</feature>
<reference evidence="3" key="1">
    <citation type="journal article" date="2020" name="Mol. Plant Microbe Interact.">
        <title>Genome Sequence of the Biocontrol Agent Coniothyrium minitans strain Conio (IMI 134523).</title>
        <authorList>
            <person name="Patel D."/>
            <person name="Shittu T.A."/>
            <person name="Baroncelli R."/>
            <person name="Muthumeenakshi S."/>
            <person name="Osborne T.H."/>
            <person name="Janganan T.K."/>
            <person name="Sreenivasaprasad S."/>
        </authorList>
    </citation>
    <scope>NUCLEOTIDE SEQUENCE</scope>
    <source>
        <strain evidence="3">Conio</strain>
    </source>
</reference>
<feature type="transmembrane region" description="Helical" evidence="2">
    <location>
        <begin position="130"/>
        <end position="148"/>
    </location>
</feature>
<proteinExistence type="predicted"/>
<evidence type="ECO:0000313" key="4">
    <source>
        <dbReference type="Proteomes" id="UP000756921"/>
    </source>
</evidence>
<keyword evidence="2" id="KW-1133">Transmembrane helix</keyword>
<keyword evidence="2" id="KW-0812">Transmembrane</keyword>
<dbReference type="Proteomes" id="UP000756921">
    <property type="component" value="Unassembled WGS sequence"/>
</dbReference>
<comment type="caution">
    <text evidence="3">The sequence shown here is derived from an EMBL/GenBank/DDBJ whole genome shotgun (WGS) entry which is preliminary data.</text>
</comment>
<dbReference type="EMBL" id="WJXW01000003">
    <property type="protein sequence ID" value="KAF9737897.1"/>
    <property type="molecule type" value="Genomic_DNA"/>
</dbReference>
<keyword evidence="4" id="KW-1185">Reference proteome</keyword>
<accession>A0A9P6GLE3</accession>
<name>A0A9P6GLE3_9PLEO</name>
<feature type="region of interest" description="Disordered" evidence="1">
    <location>
        <begin position="1"/>
        <end position="42"/>
    </location>
</feature>
<evidence type="ECO:0000256" key="1">
    <source>
        <dbReference type="SAM" id="MobiDB-lite"/>
    </source>
</evidence>